<keyword evidence="3 4" id="KW-0456">Lyase</keyword>
<evidence type="ECO:0000313" key="6">
    <source>
        <dbReference type="EMBL" id="SNU88002.1"/>
    </source>
</evidence>
<evidence type="ECO:0000256" key="1">
    <source>
        <dbReference type="ARBA" id="ARBA00009798"/>
    </source>
</evidence>
<dbReference type="AlphaFoldDB" id="A0A239SRY1"/>
<sequence length="179" mass="19951">MPERLRRDPRTDCIFYDMKSKATAETPATKQLREAKVAFQNHFYEYQEHGGTRVSSEALGGPEHAVVKTLIMEDEDAHPLIVLMHGDCQVSTKALARQAGRKRIETCKPEVANRHSGFLVGGTSPFGTRKRMPIFMEASILELPEIYINGGRRGYLVSMAPSEIVRVLAPTLVNVALID</sequence>
<dbReference type="STRING" id="93222.NA29_24295"/>
<feature type="domain" description="YbaK/aminoacyl-tRNA synthetase-associated" evidence="5">
    <location>
        <begin position="56"/>
        <end position="166"/>
    </location>
</feature>
<comment type="similarity">
    <text evidence="1 4">Belongs to the prolyl-tRNA editing family. YbaK/EbsC subfamily.</text>
</comment>
<dbReference type="InterPro" id="IPR004369">
    <property type="entry name" value="Prolyl-tRNA_editing_YbaK/EbsC"/>
</dbReference>
<dbReference type="GO" id="GO:0002161">
    <property type="term" value="F:aminoacyl-tRNA deacylase activity"/>
    <property type="evidence" value="ECO:0007669"/>
    <property type="project" value="InterPro"/>
</dbReference>
<proteinExistence type="inferred from homology"/>
<dbReference type="SUPFAM" id="SSF55826">
    <property type="entry name" value="YbaK/ProRS associated domain"/>
    <property type="match status" value="1"/>
</dbReference>
<dbReference type="Pfam" id="PF04073">
    <property type="entry name" value="tRNA_edit"/>
    <property type="match status" value="1"/>
</dbReference>
<evidence type="ECO:0000313" key="7">
    <source>
        <dbReference type="Proteomes" id="UP000215126"/>
    </source>
</evidence>
<evidence type="ECO:0000256" key="2">
    <source>
        <dbReference type="ARBA" id="ARBA00022917"/>
    </source>
</evidence>
<evidence type="ECO:0000256" key="3">
    <source>
        <dbReference type="ARBA" id="ARBA00023239"/>
    </source>
</evidence>
<organism evidence="6 7">
    <name type="scientific">Pandoraea sputorum</name>
    <dbReference type="NCBI Taxonomy" id="93222"/>
    <lineage>
        <taxon>Bacteria</taxon>
        <taxon>Pseudomonadati</taxon>
        <taxon>Pseudomonadota</taxon>
        <taxon>Betaproteobacteria</taxon>
        <taxon>Burkholderiales</taxon>
        <taxon>Burkholderiaceae</taxon>
        <taxon>Pandoraea</taxon>
    </lineage>
</organism>
<dbReference type="PANTHER" id="PTHR30411:SF0">
    <property type="entry name" value="CYS-TRNA(PRO)_CYS-TRNA(CYS) DEACYLASE YBAK"/>
    <property type="match status" value="1"/>
</dbReference>
<dbReference type="PIRSF" id="PIRSF006181">
    <property type="entry name" value="EbsC_YbaK"/>
    <property type="match status" value="1"/>
</dbReference>
<dbReference type="PANTHER" id="PTHR30411">
    <property type="entry name" value="CYTOPLASMIC PROTEIN"/>
    <property type="match status" value="1"/>
</dbReference>
<keyword evidence="2 4" id="KW-0648">Protein biosynthesis</keyword>
<dbReference type="CDD" id="cd00002">
    <property type="entry name" value="YbaK_deacylase"/>
    <property type="match status" value="1"/>
</dbReference>
<dbReference type="EMBL" id="LT906435">
    <property type="protein sequence ID" value="SNU88002.1"/>
    <property type="molecule type" value="Genomic_DNA"/>
</dbReference>
<dbReference type="InterPro" id="IPR007214">
    <property type="entry name" value="YbaK/aa-tRNA-synth-assoc-dom"/>
</dbReference>
<gene>
    <name evidence="6" type="primary">ybaK_2</name>
    <name evidence="6" type="ORF">SAMEA4530655_04045</name>
</gene>
<reference evidence="6 7" key="1">
    <citation type="submission" date="2017-06" db="EMBL/GenBank/DDBJ databases">
        <authorList>
            <consortium name="Pathogen Informatics"/>
        </authorList>
    </citation>
    <scope>NUCLEOTIDE SEQUENCE [LARGE SCALE GENOMIC DNA]</scope>
    <source>
        <strain evidence="6 7">NCTC13161</strain>
    </source>
</reference>
<keyword evidence="7" id="KW-1185">Reference proteome</keyword>
<protein>
    <recommendedName>
        <fullName evidence="4">Cys-tRNA(Pro)/Cys-tRNA(Cys) deacylase</fullName>
        <ecNumber evidence="4">4.2.-.-</ecNumber>
    </recommendedName>
</protein>
<dbReference type="GO" id="GO:0016829">
    <property type="term" value="F:lyase activity"/>
    <property type="evidence" value="ECO:0007669"/>
    <property type="project" value="UniProtKB-KW"/>
</dbReference>
<dbReference type="Gene3D" id="3.90.960.10">
    <property type="entry name" value="YbaK/aminoacyl-tRNA synthetase-associated domain"/>
    <property type="match status" value="1"/>
</dbReference>
<dbReference type="Proteomes" id="UP000215126">
    <property type="component" value="Chromosome 1"/>
</dbReference>
<dbReference type="GO" id="GO:0006412">
    <property type="term" value="P:translation"/>
    <property type="evidence" value="ECO:0007669"/>
    <property type="project" value="UniProtKB-KW"/>
</dbReference>
<dbReference type="EC" id="4.2.-.-" evidence="4"/>
<name>A0A239SRY1_9BURK</name>
<dbReference type="InterPro" id="IPR036754">
    <property type="entry name" value="YbaK/aa-tRNA-synt-asso_dom_sf"/>
</dbReference>
<evidence type="ECO:0000256" key="4">
    <source>
        <dbReference type="PIRNR" id="PIRNR006181"/>
    </source>
</evidence>
<accession>A0A239SRY1</accession>
<evidence type="ECO:0000259" key="5">
    <source>
        <dbReference type="Pfam" id="PF04073"/>
    </source>
</evidence>